<gene>
    <name evidence="2" type="ORF">MNBD_DELTA04-1123</name>
</gene>
<accession>A0A3B0VG02</accession>
<reference evidence="2" key="1">
    <citation type="submission" date="2018-06" db="EMBL/GenBank/DDBJ databases">
        <authorList>
            <person name="Zhirakovskaya E."/>
        </authorList>
    </citation>
    <scope>NUCLEOTIDE SEQUENCE</scope>
</reference>
<name>A0A3B0VG02_9ZZZZ</name>
<dbReference type="Pfam" id="PF04015">
    <property type="entry name" value="DUF362"/>
    <property type="match status" value="1"/>
</dbReference>
<organism evidence="2">
    <name type="scientific">hydrothermal vent metagenome</name>
    <dbReference type="NCBI Taxonomy" id="652676"/>
    <lineage>
        <taxon>unclassified sequences</taxon>
        <taxon>metagenomes</taxon>
        <taxon>ecological metagenomes</taxon>
    </lineage>
</organism>
<evidence type="ECO:0000259" key="1">
    <source>
        <dbReference type="Pfam" id="PF04015"/>
    </source>
</evidence>
<dbReference type="EMBL" id="UOEY01000069">
    <property type="protein sequence ID" value="VAW39233.1"/>
    <property type="molecule type" value="Genomic_DNA"/>
</dbReference>
<feature type="domain" description="DUF362" evidence="1">
    <location>
        <begin position="40"/>
        <end position="242"/>
    </location>
</feature>
<dbReference type="AlphaFoldDB" id="A0A3B0VG02"/>
<dbReference type="InterPro" id="IPR007160">
    <property type="entry name" value="DUF362"/>
</dbReference>
<protein>
    <recommendedName>
        <fullName evidence="1">DUF362 domain-containing protein</fullName>
    </recommendedName>
</protein>
<evidence type="ECO:0000313" key="2">
    <source>
        <dbReference type="EMBL" id="VAW39233.1"/>
    </source>
</evidence>
<sequence length="287" mass="31376">MKPELRGKIFTSTFISWQESLRPLLELSGLARRIAGTGLILIKPNLVEALAPPVTTPVGLVAALLDFLRSVTAARIVIGEGSGAINHDTCHSFAELGYTELARRQGVELIDLNKEKPIRFRKKECRRWPEMFLPEIACDCFLISVPVLKAHTLAGVTLTMKNMMGLAPPSHYRHGKSWQKSAFHARIQEGIADLNRYRTPDFTLLDATIGLAEAHLRGPVCNPPVNILAAGYDPVAIDAYGAGLLGKKWQAIGHIRMVHNELGLAEPLTIVSTEDAGTRPSPRPATV</sequence>
<proteinExistence type="predicted"/>